<evidence type="ECO:0000256" key="3">
    <source>
        <dbReference type="ARBA" id="ARBA00022670"/>
    </source>
</evidence>
<dbReference type="Gene3D" id="1.10.1370.10">
    <property type="entry name" value="Neurolysin, domain 3"/>
    <property type="match status" value="1"/>
</dbReference>
<protein>
    <submittedName>
        <fullName evidence="13">Mitochondrial (AtOCT1)</fullName>
    </submittedName>
</protein>
<dbReference type="InterPro" id="IPR024077">
    <property type="entry name" value="Neurolysin/TOP_dom2"/>
</dbReference>
<comment type="subcellular location">
    <subcellularLocation>
        <location evidence="1">Mitochondrion</location>
    </subcellularLocation>
</comment>
<keyword evidence="11" id="KW-0175">Coiled coil</keyword>
<reference evidence="13 14" key="1">
    <citation type="submission" date="2024-02" db="EMBL/GenBank/DDBJ databases">
        <authorList>
            <person name="Chen Y."/>
            <person name="Shah S."/>
            <person name="Dougan E. K."/>
            <person name="Thang M."/>
            <person name="Chan C."/>
        </authorList>
    </citation>
    <scope>NUCLEOTIDE SEQUENCE [LARGE SCALE GENOMIC DNA]</scope>
</reference>
<keyword evidence="7" id="KW-0809">Transit peptide</keyword>
<keyword evidence="8 10" id="KW-0482">Metalloprotease</keyword>
<comment type="caution">
    <text evidence="13">The sequence shown here is derived from an EMBL/GenBank/DDBJ whole genome shotgun (WGS) entry which is preliminary data.</text>
</comment>
<evidence type="ECO:0000256" key="2">
    <source>
        <dbReference type="ARBA" id="ARBA00006040"/>
    </source>
</evidence>
<name>A0ABP0QQZ5_9DINO</name>
<proteinExistence type="inferred from homology"/>
<dbReference type="InterPro" id="IPR001567">
    <property type="entry name" value="Pept_M3A_M3B_dom"/>
</dbReference>
<organism evidence="13 14">
    <name type="scientific">Durusdinium trenchii</name>
    <dbReference type="NCBI Taxonomy" id="1381693"/>
    <lineage>
        <taxon>Eukaryota</taxon>
        <taxon>Sar</taxon>
        <taxon>Alveolata</taxon>
        <taxon>Dinophyceae</taxon>
        <taxon>Suessiales</taxon>
        <taxon>Symbiodiniaceae</taxon>
        <taxon>Durusdinium</taxon>
    </lineage>
</organism>
<keyword evidence="9" id="KW-0496">Mitochondrion</keyword>
<dbReference type="InterPro" id="IPR033851">
    <property type="entry name" value="M3A_MIP"/>
</dbReference>
<comment type="cofactor">
    <cofactor evidence="10">
        <name>Zn(2+)</name>
        <dbReference type="ChEBI" id="CHEBI:29105"/>
    </cofactor>
    <text evidence="10">Binds 1 zinc ion.</text>
</comment>
<evidence type="ECO:0000259" key="12">
    <source>
        <dbReference type="Pfam" id="PF01432"/>
    </source>
</evidence>
<dbReference type="EMBL" id="CAXAMM010040023">
    <property type="protein sequence ID" value="CAK9090661.1"/>
    <property type="molecule type" value="Genomic_DNA"/>
</dbReference>
<feature type="coiled-coil region" evidence="11">
    <location>
        <begin position="142"/>
        <end position="169"/>
    </location>
</feature>
<keyword evidence="5 10" id="KW-0378">Hydrolase</keyword>
<evidence type="ECO:0000256" key="7">
    <source>
        <dbReference type="ARBA" id="ARBA00022946"/>
    </source>
</evidence>
<dbReference type="SUPFAM" id="SSF55486">
    <property type="entry name" value="Metalloproteases ('zincins'), catalytic domain"/>
    <property type="match status" value="1"/>
</dbReference>
<comment type="similarity">
    <text evidence="2 10">Belongs to the peptidase M3 family.</text>
</comment>
<dbReference type="InterPro" id="IPR045090">
    <property type="entry name" value="Pept_M3A_M3B"/>
</dbReference>
<dbReference type="Pfam" id="PF01432">
    <property type="entry name" value="Peptidase_M3"/>
    <property type="match status" value="1"/>
</dbReference>
<feature type="domain" description="Peptidase M3A/M3B catalytic" evidence="12">
    <location>
        <begin position="219"/>
        <end position="630"/>
    </location>
</feature>
<evidence type="ECO:0000256" key="1">
    <source>
        <dbReference type="ARBA" id="ARBA00004173"/>
    </source>
</evidence>
<dbReference type="InterPro" id="IPR024079">
    <property type="entry name" value="MetalloPept_cat_dom_sf"/>
</dbReference>
<evidence type="ECO:0000256" key="6">
    <source>
        <dbReference type="ARBA" id="ARBA00022833"/>
    </source>
</evidence>
<gene>
    <name evidence="13" type="ORF">SCF082_LOCUS42752</name>
</gene>
<keyword evidence="14" id="KW-1185">Reference proteome</keyword>
<keyword evidence="6 10" id="KW-0862">Zinc</keyword>
<accession>A0ABP0QQZ5</accession>
<evidence type="ECO:0000313" key="13">
    <source>
        <dbReference type="EMBL" id="CAK9090661.1"/>
    </source>
</evidence>
<dbReference type="CDD" id="cd06457">
    <property type="entry name" value="M3A_MIP"/>
    <property type="match status" value="1"/>
</dbReference>
<evidence type="ECO:0000256" key="9">
    <source>
        <dbReference type="ARBA" id="ARBA00023128"/>
    </source>
</evidence>
<evidence type="ECO:0000256" key="5">
    <source>
        <dbReference type="ARBA" id="ARBA00022801"/>
    </source>
</evidence>
<dbReference type="PANTHER" id="PTHR11804">
    <property type="entry name" value="PROTEASE M3 THIMET OLIGOPEPTIDASE-RELATED"/>
    <property type="match status" value="1"/>
</dbReference>
<dbReference type="Proteomes" id="UP001642464">
    <property type="component" value="Unassembled WGS sequence"/>
</dbReference>
<dbReference type="PANTHER" id="PTHR11804:SF79">
    <property type="entry name" value="MITOCHONDRIAL INTERMEDIATE PEPTIDASE"/>
    <property type="match status" value="1"/>
</dbReference>
<evidence type="ECO:0000256" key="8">
    <source>
        <dbReference type="ARBA" id="ARBA00023049"/>
    </source>
</evidence>
<dbReference type="Gene3D" id="3.40.390.10">
    <property type="entry name" value="Collagenase (Catalytic Domain)"/>
    <property type="match status" value="1"/>
</dbReference>
<evidence type="ECO:0000256" key="11">
    <source>
        <dbReference type="SAM" id="Coils"/>
    </source>
</evidence>
<evidence type="ECO:0000256" key="4">
    <source>
        <dbReference type="ARBA" id="ARBA00022723"/>
    </source>
</evidence>
<feature type="non-terminal residue" evidence="13">
    <location>
        <position position="1"/>
    </location>
</feature>
<keyword evidence="3 10" id="KW-0645">Protease</keyword>
<sequence>AGLYGSDDLVSPETFEERRKQVEAQCRLLQDAARKSAPIRDAAQAQRLIRILDSISARLCVLLDTWEVCSSSHESMAVREAAQHSYSKLAKFVTRINMDESLWRPLDQIVNTEEIFSELSPEEQRVAVSLKLEFERDGIHLEESEKVVIEELQARLREVEVEFHRLDRQSAGSLVLTLKESGKLLMDAPTLGSFGKLKPRQIPPSYAVEVNSTTLHIVLRHVKNQDLRRRFYVAAHSFGVEHTLRVLQMLIDSRQELAEALGFASYAHLATSYRLTKSPQVVMEFLDALNGKISPRSREETSLLQALKQNYEGSVEALQSWDVPFYSARALKKRFGDRLEEASQYFTVRNCLSGLRLISNKLFGLQFESVPLDPGEQWAPGVEKLLVKEEDGSPAGVLYLDLYSRPGKYENPAHFQVQSSHLHRPLTELVDSEHLAASGVADSGPDSDRHYNLPSSVLVCNFERGGVLLHHSQVQTLFHEFGHALHSLLSRTEFQHLSGTRGELDFVETPSQLMEYFTFDERVLKQFAFHHKTNKPIPSEVVDALVGAKAKLQAMELQQQIMFAACDQVLFGGKDSIVLQDRHAMAAVLRELHNKYSHVPHVDGTLWISRFSHFINYGAAYYSYTYAKGL</sequence>
<keyword evidence="4 10" id="KW-0479">Metal-binding</keyword>
<evidence type="ECO:0000256" key="10">
    <source>
        <dbReference type="RuleBase" id="RU003435"/>
    </source>
</evidence>
<evidence type="ECO:0000313" key="14">
    <source>
        <dbReference type="Proteomes" id="UP001642464"/>
    </source>
</evidence>